<dbReference type="PROSITE" id="PS51464">
    <property type="entry name" value="SIS"/>
    <property type="match status" value="2"/>
</dbReference>
<dbReference type="GO" id="GO:0006047">
    <property type="term" value="P:UDP-N-acetylglucosamine metabolic process"/>
    <property type="evidence" value="ECO:0007669"/>
    <property type="project" value="TreeGrafter"/>
</dbReference>
<dbReference type="EMBL" id="BMQS01000001">
    <property type="protein sequence ID" value="GGT86781.1"/>
    <property type="molecule type" value="Genomic_DNA"/>
</dbReference>
<evidence type="ECO:0000256" key="1">
    <source>
        <dbReference type="ARBA" id="ARBA00001031"/>
    </source>
</evidence>
<sequence length="589" mass="64578">MLNVCGIIGIVSHKEQRASIVASCLRLLEYRGYDSVGIAALDVGKVEVMKTVGGVEDLLKQVDVDSISSSVLVGHTRWATHGMPTFSNAHPHTDCSSKIAVVHNGTITNFDVLKEELTSLGHRFKSETDTEVIPHMMEEWIKKGLTSWEAFKRTVQALNGSYAILAVVSGERRIYFARKDNPLTIGLGKGSNYIASDAEAFVRFTRRVVRLMDGELGYIEADEVRIFDFTGKEIAVGERVMEIGWSPEESGIIGYEHYMLKEIQESPRAVRDTLAGIRFDQVSEAASLIRNSERVLVVGSGTSYHAGLLFGHLLEKEGYDVRTLIASEATTLRPREGDVLISISQSGETLDVLNAVKNHFKKYNIKSISLTNRIESALNFVSDIRLHTRAGPEVGVAATKTFTSQLAALLYLKSLIVGEPTDYLEGAPAAVSNSLSQQGYAKAIGEELCKKSDMFYLGRGMGVPLAMEGALKIKEVAYIHAEAYPAGESKHGPIALISDGFPVFFVNDGERTALLINNLKEMKARRAKTYSVSVNSRIGADEEIYFEGDSSLAPFYISPFLQMVAYFAAVCKGANPDRPRNLAKTVTVE</sequence>
<keyword evidence="5 11" id="KW-0808">Transferase</keyword>
<evidence type="ECO:0000256" key="6">
    <source>
        <dbReference type="ARBA" id="ARBA00022737"/>
    </source>
</evidence>
<dbReference type="AlphaFoldDB" id="A0A348B0F9"/>
<dbReference type="PANTHER" id="PTHR10937:SF0">
    <property type="entry name" value="GLUTAMINE--FRUCTOSE-6-PHOSPHATE TRANSAMINASE (ISOMERIZING)"/>
    <property type="match status" value="1"/>
</dbReference>
<evidence type="ECO:0000256" key="3">
    <source>
        <dbReference type="ARBA" id="ARBA00016090"/>
    </source>
</evidence>
<reference evidence="13" key="2">
    <citation type="submission" date="2018-04" db="EMBL/GenBank/DDBJ databases">
        <title>Complete genome sequence of Sulfodiicoccus acidiphilus strain HS-1.</title>
        <authorList>
            <person name="Sakai H.D."/>
            <person name="Kurosawa N."/>
        </authorList>
    </citation>
    <scope>NUCLEOTIDE SEQUENCE [LARGE SCALE GENOMIC DNA]</scope>
    <source>
        <strain evidence="13">HS-1</strain>
    </source>
</reference>
<dbReference type="InterPro" id="IPR029055">
    <property type="entry name" value="Ntn_hydrolases_N"/>
</dbReference>
<reference evidence="12" key="1">
    <citation type="journal article" date="2014" name="Int. J. Syst. Evol. Microbiol.">
        <title>Complete genome sequence of Corynebacterium casei LMG S-19264T (=DSM 44701T), isolated from a smear-ripened cheese.</title>
        <authorList>
            <consortium name="US DOE Joint Genome Institute (JGI-PGF)"/>
            <person name="Walter F."/>
            <person name="Albersmeier A."/>
            <person name="Kalinowski J."/>
            <person name="Ruckert C."/>
        </authorList>
    </citation>
    <scope>NUCLEOTIDE SEQUENCE</scope>
    <source>
        <strain evidence="12">JCM 31740</strain>
    </source>
</reference>
<keyword evidence="7" id="KW-0315">Glutamine amidotransferase</keyword>
<dbReference type="NCBIfam" id="NF001484">
    <property type="entry name" value="PRK00331.1"/>
    <property type="match status" value="1"/>
</dbReference>
<evidence type="ECO:0000259" key="9">
    <source>
        <dbReference type="PROSITE" id="PS51278"/>
    </source>
</evidence>
<evidence type="ECO:0000256" key="4">
    <source>
        <dbReference type="ARBA" id="ARBA00022576"/>
    </source>
</evidence>
<reference evidence="12" key="4">
    <citation type="submission" date="2020-09" db="EMBL/GenBank/DDBJ databases">
        <authorList>
            <person name="Sun Q."/>
            <person name="Ohkuma M."/>
        </authorList>
    </citation>
    <scope>NUCLEOTIDE SEQUENCE</scope>
    <source>
        <strain evidence="12">JCM 31740</strain>
    </source>
</reference>
<feature type="domain" description="Glutamine amidotransferase type-2" evidence="9">
    <location>
        <begin position="5"/>
        <end position="222"/>
    </location>
</feature>
<dbReference type="Gene3D" id="3.60.20.10">
    <property type="entry name" value="Glutamine Phosphoribosylpyrophosphate, subunit 1, domain 1"/>
    <property type="match status" value="1"/>
</dbReference>
<dbReference type="EC" id="2.6.1.16" evidence="2"/>
<dbReference type="InterPro" id="IPR001347">
    <property type="entry name" value="SIS_dom"/>
</dbReference>
<feature type="domain" description="SIS" evidence="10">
    <location>
        <begin position="285"/>
        <end position="423"/>
    </location>
</feature>
<evidence type="ECO:0000259" key="10">
    <source>
        <dbReference type="PROSITE" id="PS51464"/>
    </source>
</evidence>
<dbReference type="Gene3D" id="3.40.50.10490">
    <property type="entry name" value="Glucose-6-phosphate isomerase like protein, domain 1"/>
    <property type="match status" value="2"/>
</dbReference>
<dbReference type="InterPro" id="IPR047084">
    <property type="entry name" value="GFAT_N"/>
</dbReference>
<dbReference type="InterPro" id="IPR046348">
    <property type="entry name" value="SIS_dom_sf"/>
</dbReference>
<dbReference type="PROSITE" id="PS51278">
    <property type="entry name" value="GATASE_TYPE_2"/>
    <property type="match status" value="1"/>
</dbReference>
<dbReference type="PANTHER" id="PTHR10937">
    <property type="entry name" value="GLUCOSAMINE--FRUCTOSE-6-PHOSPHATE AMINOTRANSFERASE, ISOMERIZING"/>
    <property type="match status" value="1"/>
</dbReference>
<keyword evidence="6" id="KW-0677">Repeat</keyword>
<reference evidence="11" key="3">
    <citation type="journal article" date="2019" name="BMC Res. Notes">
        <title>Complete genome sequence of the Sulfodiicoccus acidiphilus strain HS-1T, the first crenarchaeon that lacks polB3, isolated from an acidic hot spring in Ohwaku-dani, Hakone, Japan.</title>
        <authorList>
            <person name="Sakai H.D."/>
            <person name="Kurosawa N."/>
        </authorList>
    </citation>
    <scope>NUCLEOTIDE SEQUENCE</scope>
    <source>
        <strain evidence="11">HS-1</strain>
    </source>
</reference>
<name>A0A348B0F9_9CREN</name>
<dbReference type="Proteomes" id="UP000276741">
    <property type="component" value="Chromosome"/>
</dbReference>
<dbReference type="InterPro" id="IPR005855">
    <property type="entry name" value="GFAT"/>
</dbReference>
<evidence type="ECO:0000256" key="2">
    <source>
        <dbReference type="ARBA" id="ARBA00012916"/>
    </source>
</evidence>
<dbReference type="InterPro" id="IPR035490">
    <property type="entry name" value="GlmS/FrlB_SIS"/>
</dbReference>
<dbReference type="InterPro" id="IPR035466">
    <property type="entry name" value="GlmS/AgaS_SIS"/>
</dbReference>
<dbReference type="EMBL" id="AP018553">
    <property type="protein sequence ID" value="BBD71661.1"/>
    <property type="molecule type" value="Genomic_DNA"/>
</dbReference>
<dbReference type="InterPro" id="IPR017932">
    <property type="entry name" value="GATase_2_dom"/>
</dbReference>
<comment type="catalytic activity">
    <reaction evidence="1">
        <text>D-fructose 6-phosphate + L-glutamine = D-glucosamine 6-phosphate + L-glutamate</text>
        <dbReference type="Rhea" id="RHEA:13237"/>
        <dbReference type="ChEBI" id="CHEBI:29985"/>
        <dbReference type="ChEBI" id="CHEBI:58359"/>
        <dbReference type="ChEBI" id="CHEBI:58725"/>
        <dbReference type="ChEBI" id="CHEBI:61527"/>
        <dbReference type="EC" id="2.6.1.16"/>
    </reaction>
</comment>
<protein>
    <recommendedName>
        <fullName evidence="3">Glutamine--fructose-6-phosphate aminotransferase [isomerizing]</fullName>
        <ecNumber evidence="2">2.6.1.16</ecNumber>
    </recommendedName>
</protein>
<dbReference type="Pfam" id="PF13522">
    <property type="entry name" value="GATase_6"/>
    <property type="match status" value="1"/>
</dbReference>
<dbReference type="GO" id="GO:0004360">
    <property type="term" value="F:glutamine-fructose-6-phosphate transaminase (isomerizing) activity"/>
    <property type="evidence" value="ECO:0007669"/>
    <property type="project" value="UniProtKB-EC"/>
</dbReference>
<comment type="function">
    <text evidence="8">Catalyzes the first step in hexosamine metabolism, converting fructose-6P into glucosamine-6P using glutamine as a nitrogen source.</text>
</comment>
<keyword evidence="4 11" id="KW-0032">Aminotransferase</keyword>
<dbReference type="CDD" id="cd05009">
    <property type="entry name" value="SIS_GlmS_GlmD_2"/>
    <property type="match status" value="1"/>
</dbReference>
<dbReference type="GO" id="GO:0006002">
    <property type="term" value="P:fructose 6-phosphate metabolic process"/>
    <property type="evidence" value="ECO:0007669"/>
    <property type="project" value="TreeGrafter"/>
</dbReference>
<feature type="domain" description="SIS" evidence="10">
    <location>
        <begin position="444"/>
        <end position="579"/>
    </location>
</feature>
<dbReference type="KEGG" id="sacd:HS1genome_0050"/>
<dbReference type="CDD" id="cd00714">
    <property type="entry name" value="GFAT"/>
    <property type="match status" value="1"/>
</dbReference>
<gene>
    <name evidence="12" type="ORF">GCM10007116_00960</name>
    <name evidence="11" type="ORF">HS1genome_0050</name>
</gene>
<evidence type="ECO:0000313" key="11">
    <source>
        <dbReference type="EMBL" id="BBD71661.1"/>
    </source>
</evidence>
<dbReference type="CDD" id="cd05008">
    <property type="entry name" value="SIS_GlmS_GlmD_1"/>
    <property type="match status" value="1"/>
</dbReference>
<keyword evidence="13" id="KW-1185">Reference proteome</keyword>
<organism evidence="11 13">
    <name type="scientific">Sulfodiicoccus acidiphilus</name>
    <dbReference type="NCBI Taxonomy" id="1670455"/>
    <lineage>
        <taxon>Archaea</taxon>
        <taxon>Thermoproteota</taxon>
        <taxon>Thermoprotei</taxon>
        <taxon>Sulfolobales</taxon>
        <taxon>Sulfolobaceae</taxon>
        <taxon>Sulfodiicoccus</taxon>
    </lineage>
</organism>
<dbReference type="SUPFAM" id="SSF53697">
    <property type="entry name" value="SIS domain"/>
    <property type="match status" value="1"/>
</dbReference>
<dbReference type="GO" id="GO:0006487">
    <property type="term" value="P:protein N-linked glycosylation"/>
    <property type="evidence" value="ECO:0007669"/>
    <property type="project" value="TreeGrafter"/>
</dbReference>
<evidence type="ECO:0000313" key="13">
    <source>
        <dbReference type="Proteomes" id="UP000276741"/>
    </source>
</evidence>
<accession>A0A348B0F9</accession>
<evidence type="ECO:0000256" key="7">
    <source>
        <dbReference type="ARBA" id="ARBA00022962"/>
    </source>
</evidence>
<dbReference type="FunFam" id="3.60.20.10:FF:000006">
    <property type="entry name" value="Glutamine--fructose-6-phosphate aminotransferase [isomerizing]"/>
    <property type="match status" value="1"/>
</dbReference>
<dbReference type="Pfam" id="PF01380">
    <property type="entry name" value="SIS"/>
    <property type="match status" value="2"/>
</dbReference>
<evidence type="ECO:0000256" key="8">
    <source>
        <dbReference type="ARBA" id="ARBA00055466"/>
    </source>
</evidence>
<dbReference type="Proteomes" id="UP000616143">
    <property type="component" value="Unassembled WGS sequence"/>
</dbReference>
<proteinExistence type="predicted"/>
<evidence type="ECO:0000313" key="12">
    <source>
        <dbReference type="EMBL" id="GGT86781.1"/>
    </source>
</evidence>
<dbReference type="NCBIfam" id="TIGR01135">
    <property type="entry name" value="glmS"/>
    <property type="match status" value="1"/>
</dbReference>
<dbReference type="GO" id="GO:0097367">
    <property type="term" value="F:carbohydrate derivative binding"/>
    <property type="evidence" value="ECO:0007669"/>
    <property type="project" value="InterPro"/>
</dbReference>
<evidence type="ECO:0000256" key="5">
    <source>
        <dbReference type="ARBA" id="ARBA00022679"/>
    </source>
</evidence>
<dbReference type="SUPFAM" id="SSF56235">
    <property type="entry name" value="N-terminal nucleophile aminohydrolases (Ntn hydrolases)"/>
    <property type="match status" value="1"/>
</dbReference>